<dbReference type="InterPro" id="IPR011663">
    <property type="entry name" value="UTRA"/>
</dbReference>
<dbReference type="SMART" id="SM00866">
    <property type="entry name" value="UTRA"/>
    <property type="match status" value="1"/>
</dbReference>
<dbReference type="Proteomes" id="UP000283983">
    <property type="component" value="Unassembled WGS sequence"/>
</dbReference>
<dbReference type="GO" id="GO:0003677">
    <property type="term" value="F:DNA binding"/>
    <property type="evidence" value="ECO:0007669"/>
    <property type="project" value="UniProtKB-KW"/>
</dbReference>
<dbReference type="PANTHER" id="PTHR44846">
    <property type="entry name" value="MANNOSYL-D-GLYCERATE TRANSPORT/METABOLISM SYSTEM REPRESSOR MNGR-RELATED"/>
    <property type="match status" value="1"/>
</dbReference>
<dbReference type="GO" id="GO:0045892">
    <property type="term" value="P:negative regulation of DNA-templated transcription"/>
    <property type="evidence" value="ECO:0007669"/>
    <property type="project" value="TreeGrafter"/>
</dbReference>
<dbReference type="SUPFAM" id="SSF64288">
    <property type="entry name" value="Chorismate lyase-like"/>
    <property type="match status" value="1"/>
</dbReference>
<evidence type="ECO:0000313" key="5">
    <source>
        <dbReference type="EMBL" id="RHF38614.1"/>
    </source>
</evidence>
<gene>
    <name evidence="5" type="ORF">DW682_02645</name>
</gene>
<reference evidence="5 6" key="1">
    <citation type="submission" date="2018-08" db="EMBL/GenBank/DDBJ databases">
        <title>A genome reference for cultivated species of the human gut microbiota.</title>
        <authorList>
            <person name="Zou Y."/>
            <person name="Xue W."/>
            <person name="Luo G."/>
        </authorList>
    </citation>
    <scope>NUCLEOTIDE SEQUENCE [LARGE SCALE GENOMIC DNA]</scope>
    <source>
        <strain evidence="5 6">AM25-33</strain>
    </source>
</reference>
<evidence type="ECO:0000256" key="3">
    <source>
        <dbReference type="ARBA" id="ARBA00023163"/>
    </source>
</evidence>
<keyword evidence="3" id="KW-0804">Transcription</keyword>
<keyword evidence="6" id="KW-1185">Reference proteome</keyword>
<accession>A0A414NFN7</accession>
<keyword evidence="1" id="KW-0805">Transcription regulation</keyword>
<dbReference type="AlphaFoldDB" id="A0A414NFN7"/>
<dbReference type="Gene3D" id="1.10.10.10">
    <property type="entry name" value="Winged helix-like DNA-binding domain superfamily/Winged helix DNA-binding domain"/>
    <property type="match status" value="1"/>
</dbReference>
<keyword evidence="2" id="KW-0238">DNA-binding</keyword>
<organism evidence="5 6">
    <name type="scientific">Collinsella intestinalis</name>
    <dbReference type="NCBI Taxonomy" id="147207"/>
    <lineage>
        <taxon>Bacteria</taxon>
        <taxon>Bacillati</taxon>
        <taxon>Actinomycetota</taxon>
        <taxon>Coriobacteriia</taxon>
        <taxon>Coriobacteriales</taxon>
        <taxon>Coriobacteriaceae</taxon>
        <taxon>Collinsella</taxon>
    </lineage>
</organism>
<dbReference type="InterPro" id="IPR036388">
    <property type="entry name" value="WH-like_DNA-bd_sf"/>
</dbReference>
<evidence type="ECO:0000313" key="6">
    <source>
        <dbReference type="Proteomes" id="UP000283983"/>
    </source>
</evidence>
<dbReference type="InterPro" id="IPR000524">
    <property type="entry name" value="Tscrpt_reg_HTH_GntR"/>
</dbReference>
<evidence type="ECO:0000259" key="4">
    <source>
        <dbReference type="PROSITE" id="PS50949"/>
    </source>
</evidence>
<dbReference type="PANTHER" id="PTHR44846:SF1">
    <property type="entry name" value="MANNOSYL-D-GLYCERATE TRANSPORT_METABOLISM SYSTEM REPRESSOR MNGR-RELATED"/>
    <property type="match status" value="1"/>
</dbReference>
<dbReference type="GO" id="GO:0003700">
    <property type="term" value="F:DNA-binding transcription factor activity"/>
    <property type="evidence" value="ECO:0007669"/>
    <property type="project" value="InterPro"/>
</dbReference>
<sequence>MKGARYHVPDRGAIEGVPDVRARIEDVDTVCPDAVHEVTDEADLPLYLDIRRDLHMRLAMGEYTTGAAIPSEAKLAEQYGTTKVTVRNALDGLEEEGLIVRVQGKGTFATHGLEGSVTHNPRGFRDSHRHYQRTPSVRVLEATVREAGEFYARFFGVAPDSDLFYVRRLNCIDGVPFTIERTLIPCELFPGIENVDVSIFSLYALYELRGHPVAWAVEELEAQELKARDARLLRVDANDPALGLTCVSYDADGLPLEFVRSVSVGESASYLVRK</sequence>
<evidence type="ECO:0000256" key="1">
    <source>
        <dbReference type="ARBA" id="ARBA00023015"/>
    </source>
</evidence>
<feature type="domain" description="HTH gntR-type" evidence="4">
    <location>
        <begin position="44"/>
        <end position="112"/>
    </location>
</feature>
<dbReference type="InterPro" id="IPR050679">
    <property type="entry name" value="Bact_HTH_transcr_reg"/>
</dbReference>
<proteinExistence type="predicted"/>
<dbReference type="SMART" id="SM00345">
    <property type="entry name" value="HTH_GNTR"/>
    <property type="match status" value="1"/>
</dbReference>
<evidence type="ECO:0000256" key="2">
    <source>
        <dbReference type="ARBA" id="ARBA00023125"/>
    </source>
</evidence>
<dbReference type="CDD" id="cd07377">
    <property type="entry name" value="WHTH_GntR"/>
    <property type="match status" value="1"/>
</dbReference>
<dbReference type="Gene3D" id="3.40.1410.10">
    <property type="entry name" value="Chorismate lyase-like"/>
    <property type="match status" value="1"/>
</dbReference>
<name>A0A414NFN7_9ACTN</name>
<dbReference type="Pfam" id="PF07702">
    <property type="entry name" value="UTRA"/>
    <property type="match status" value="1"/>
</dbReference>
<dbReference type="InterPro" id="IPR028978">
    <property type="entry name" value="Chorismate_lyase_/UTRA_dom_sf"/>
</dbReference>
<dbReference type="PRINTS" id="PR00035">
    <property type="entry name" value="HTHGNTR"/>
</dbReference>
<dbReference type="SUPFAM" id="SSF46785">
    <property type="entry name" value="Winged helix' DNA-binding domain"/>
    <property type="match status" value="1"/>
</dbReference>
<dbReference type="PROSITE" id="PS50949">
    <property type="entry name" value="HTH_GNTR"/>
    <property type="match status" value="1"/>
</dbReference>
<dbReference type="InParanoid" id="A0A414NFN7"/>
<comment type="caution">
    <text evidence="5">The sequence shown here is derived from an EMBL/GenBank/DDBJ whole genome shotgun (WGS) entry which is preliminary data.</text>
</comment>
<dbReference type="Pfam" id="PF00392">
    <property type="entry name" value="GntR"/>
    <property type="match status" value="1"/>
</dbReference>
<protein>
    <submittedName>
        <fullName evidence="5">GntR family transcriptional regulator</fullName>
    </submittedName>
</protein>
<dbReference type="InterPro" id="IPR036390">
    <property type="entry name" value="WH_DNA-bd_sf"/>
</dbReference>
<dbReference type="RefSeq" id="WP_006722921.1">
    <property type="nucleotide sequence ID" value="NZ_CABJEU010000001.1"/>
</dbReference>
<dbReference type="EMBL" id="QSLJ01000001">
    <property type="protein sequence ID" value="RHF38614.1"/>
    <property type="molecule type" value="Genomic_DNA"/>
</dbReference>